<evidence type="ECO:0000256" key="8">
    <source>
        <dbReference type="ARBA" id="ARBA00022777"/>
    </source>
</evidence>
<gene>
    <name evidence="21" type="primary">dgkA</name>
    <name evidence="21" type="ORF">TICRE_06020</name>
</gene>
<dbReference type="PANTHER" id="PTHR34299:SF1">
    <property type="entry name" value="DIACYLGLYCEROL KINASE"/>
    <property type="match status" value="1"/>
</dbReference>
<keyword evidence="6 19" id="KW-0812">Transmembrane</keyword>
<dbReference type="Proteomes" id="UP000186112">
    <property type="component" value="Unassembled WGS sequence"/>
</dbReference>
<evidence type="ECO:0000256" key="12">
    <source>
        <dbReference type="ARBA" id="ARBA00023136"/>
    </source>
</evidence>
<evidence type="ECO:0000256" key="5">
    <source>
        <dbReference type="ARBA" id="ARBA00022679"/>
    </source>
</evidence>
<comment type="caution">
    <text evidence="21">The sequence shown here is derived from an EMBL/GenBank/DDBJ whole genome shotgun (WGS) entry which is preliminary data.</text>
</comment>
<keyword evidence="13" id="KW-0594">Phospholipid biosynthesis</keyword>
<keyword evidence="18" id="KW-0479">Metal-binding</keyword>
<keyword evidence="8 21" id="KW-0418">Kinase</keyword>
<evidence type="ECO:0000256" key="1">
    <source>
        <dbReference type="ARBA" id="ARBA00004651"/>
    </source>
</evidence>
<reference evidence="21 22" key="1">
    <citation type="submission" date="2016-02" db="EMBL/GenBank/DDBJ databases">
        <title>Genome sequence of Tissierella creatinophila DSM 6911.</title>
        <authorList>
            <person name="Poehlein A."/>
            <person name="Daniel R."/>
        </authorList>
    </citation>
    <scope>NUCLEOTIDE SEQUENCE [LARGE SCALE GENOMIC DNA]</scope>
    <source>
        <strain evidence="21 22">DSM 6911</strain>
    </source>
</reference>
<proteinExistence type="inferred from homology"/>
<protein>
    <submittedName>
        <fullName evidence="21">Undecaprenol kinase</fullName>
        <ecNumber evidence="21">2.7.1.66</ecNumber>
    </submittedName>
</protein>
<name>A0A1U7M7T3_TISCR</name>
<evidence type="ECO:0000256" key="10">
    <source>
        <dbReference type="ARBA" id="ARBA00022989"/>
    </source>
</evidence>
<keyword evidence="5 21" id="KW-0808">Transferase</keyword>
<feature type="transmembrane region" description="Helical" evidence="19">
    <location>
        <begin position="27"/>
        <end position="45"/>
    </location>
</feature>
<evidence type="ECO:0000256" key="7">
    <source>
        <dbReference type="ARBA" id="ARBA00022741"/>
    </source>
</evidence>
<evidence type="ECO:0000256" key="17">
    <source>
        <dbReference type="PIRSR" id="PIRSR600829-3"/>
    </source>
</evidence>
<evidence type="ECO:0000259" key="20">
    <source>
        <dbReference type="SMART" id="SM00014"/>
    </source>
</evidence>
<feature type="transmembrane region" description="Helical" evidence="19">
    <location>
        <begin position="91"/>
        <end position="111"/>
    </location>
</feature>
<dbReference type="CDD" id="cd14266">
    <property type="entry name" value="UDPK_IM_PAP2_like"/>
    <property type="match status" value="1"/>
</dbReference>
<feature type="binding site" evidence="16">
    <location>
        <position position="3"/>
    </location>
    <ligand>
        <name>substrate</name>
    </ligand>
</feature>
<dbReference type="Gene3D" id="1.10.287.3610">
    <property type="match status" value="1"/>
</dbReference>
<evidence type="ECO:0000256" key="4">
    <source>
        <dbReference type="ARBA" id="ARBA00022516"/>
    </source>
</evidence>
<keyword evidence="4" id="KW-0444">Lipid biosynthesis</keyword>
<feature type="transmembrane region" description="Helical" evidence="19">
    <location>
        <begin position="131"/>
        <end position="148"/>
    </location>
</feature>
<dbReference type="AlphaFoldDB" id="A0A1U7M7T3"/>
<accession>A0A1U7M7T3</accession>
<keyword evidence="10 19" id="KW-1133">Transmembrane helix</keyword>
<dbReference type="PANTHER" id="PTHR34299">
    <property type="entry name" value="DIACYLGLYCEROL KINASE"/>
    <property type="match status" value="1"/>
</dbReference>
<dbReference type="Gene3D" id="1.20.144.10">
    <property type="entry name" value="Phosphatidic acid phosphatase type 2/haloperoxidase"/>
    <property type="match status" value="1"/>
</dbReference>
<dbReference type="SMART" id="SM00014">
    <property type="entry name" value="acidPPc"/>
    <property type="match status" value="1"/>
</dbReference>
<evidence type="ECO:0000256" key="15">
    <source>
        <dbReference type="PIRSR" id="PIRSR600829-1"/>
    </source>
</evidence>
<dbReference type="GO" id="GO:0005886">
    <property type="term" value="C:plasma membrane"/>
    <property type="evidence" value="ECO:0007669"/>
    <property type="project" value="UniProtKB-SubCell"/>
</dbReference>
<evidence type="ECO:0000256" key="11">
    <source>
        <dbReference type="ARBA" id="ARBA00023098"/>
    </source>
</evidence>
<evidence type="ECO:0000256" key="6">
    <source>
        <dbReference type="ARBA" id="ARBA00022692"/>
    </source>
</evidence>
<evidence type="ECO:0000256" key="9">
    <source>
        <dbReference type="ARBA" id="ARBA00022840"/>
    </source>
</evidence>
<dbReference type="OrthoDB" id="9789934at2"/>
<evidence type="ECO:0000256" key="18">
    <source>
        <dbReference type="PIRSR" id="PIRSR600829-4"/>
    </source>
</evidence>
<keyword evidence="18" id="KW-0460">Magnesium</keyword>
<dbReference type="RefSeq" id="WP_075724988.1">
    <property type="nucleotide sequence ID" value="NZ_LTDM01000008.1"/>
</dbReference>
<feature type="transmembrane region" description="Helical" evidence="19">
    <location>
        <begin position="214"/>
        <end position="232"/>
    </location>
</feature>
<evidence type="ECO:0000256" key="16">
    <source>
        <dbReference type="PIRSR" id="PIRSR600829-2"/>
    </source>
</evidence>
<feature type="binding site" evidence="17">
    <location>
        <begin position="80"/>
        <end position="82"/>
    </location>
    <ligand>
        <name>ATP</name>
        <dbReference type="ChEBI" id="CHEBI:30616"/>
    </ligand>
</feature>
<evidence type="ECO:0000256" key="13">
    <source>
        <dbReference type="ARBA" id="ARBA00023209"/>
    </source>
</evidence>
<keyword evidence="3" id="KW-1003">Cell membrane</keyword>
<dbReference type="InterPro" id="IPR036938">
    <property type="entry name" value="PAP2/HPO_sf"/>
</dbReference>
<sequence>MKRSIIDSFNYAVSGIILSIKTERNMLIHYIVAIGVLFASLFFDFSRMEFLILLFATTLVIVLELINTAIEKTIDMITKEYHPLARLAKDIAAGAVLISAINAFLVGYLLFFDRLNSFTEVIIFKIRSSSVHLTFVSLILVVLLTIGIKAKFYRGRGTHFQGGIVSGHSAISFCIATIVAFLSENILVITMTFALALLVGESRVEGRIHSLSEVVLGAILGTIVGILIFQIIG</sequence>
<comment type="subcellular location">
    <subcellularLocation>
        <location evidence="1">Cell membrane</location>
        <topology evidence="1">Multi-pass membrane protein</topology>
    </subcellularLocation>
</comment>
<feature type="binding site" evidence="16">
    <location>
        <position position="64"/>
    </location>
    <ligand>
        <name>substrate</name>
    </ligand>
</feature>
<evidence type="ECO:0000313" key="21">
    <source>
        <dbReference type="EMBL" id="OLS03372.1"/>
    </source>
</evidence>
<feature type="binding site" evidence="18">
    <location>
        <position position="23"/>
    </location>
    <ligand>
        <name>a divalent metal cation</name>
        <dbReference type="ChEBI" id="CHEBI:60240"/>
    </ligand>
</feature>
<feature type="transmembrane region" description="Helical" evidence="19">
    <location>
        <begin position="51"/>
        <end position="70"/>
    </location>
</feature>
<dbReference type="InterPro" id="IPR000829">
    <property type="entry name" value="DAGK"/>
</dbReference>
<keyword evidence="11" id="KW-0443">Lipid metabolism</keyword>
<dbReference type="GO" id="GO:0036433">
    <property type="term" value="F:di-trans, poly-cis-undecaprenol kinase activity"/>
    <property type="evidence" value="ECO:0007669"/>
    <property type="project" value="UniProtKB-EC"/>
</dbReference>
<feature type="binding site" evidence="17">
    <location>
        <position position="71"/>
    </location>
    <ligand>
        <name>ATP</name>
        <dbReference type="ChEBI" id="CHEBI:30616"/>
    </ligand>
</feature>
<dbReference type="Pfam" id="PF01569">
    <property type="entry name" value="PAP2"/>
    <property type="match status" value="1"/>
</dbReference>
<dbReference type="EMBL" id="LTDM01000008">
    <property type="protein sequence ID" value="OLS03372.1"/>
    <property type="molecule type" value="Genomic_DNA"/>
</dbReference>
<feature type="active site" description="Proton acceptor" evidence="15">
    <location>
        <position position="64"/>
    </location>
</feature>
<dbReference type="GO" id="GO:0005524">
    <property type="term" value="F:ATP binding"/>
    <property type="evidence" value="ECO:0007669"/>
    <property type="project" value="UniProtKB-KW"/>
</dbReference>
<feature type="binding site" evidence="17">
    <location>
        <position position="3"/>
    </location>
    <ligand>
        <name>ATP</name>
        <dbReference type="ChEBI" id="CHEBI:30616"/>
    </ligand>
</feature>
<feature type="binding site" evidence="18">
    <location>
        <position position="71"/>
    </location>
    <ligand>
        <name>a divalent metal cation</name>
        <dbReference type="ChEBI" id="CHEBI:60240"/>
    </ligand>
</feature>
<evidence type="ECO:0000256" key="19">
    <source>
        <dbReference type="SAM" id="Phobius"/>
    </source>
</evidence>
<keyword evidence="7 17" id="KW-0547">Nucleotide-binding</keyword>
<keyword evidence="9 17" id="KW-0067">ATP-binding</keyword>
<comment type="cofactor">
    <cofactor evidence="18">
        <name>Mg(2+)</name>
        <dbReference type="ChEBI" id="CHEBI:18420"/>
    </cofactor>
    <text evidence="18">Mn(2+), Zn(2+), Cd(2+) and Co(2+) support activity to lesser extents.</text>
</comment>
<dbReference type="SUPFAM" id="SSF48317">
    <property type="entry name" value="Acid phosphatase/Vanadium-dependent haloperoxidase"/>
    <property type="match status" value="1"/>
</dbReference>
<evidence type="ECO:0000313" key="22">
    <source>
        <dbReference type="Proteomes" id="UP000186112"/>
    </source>
</evidence>
<dbReference type="EC" id="2.7.1.66" evidence="21"/>
<keyword evidence="22" id="KW-1185">Reference proteome</keyword>
<keyword evidence="12 19" id="KW-0472">Membrane</keyword>
<feature type="binding site" evidence="17">
    <location>
        <position position="23"/>
    </location>
    <ligand>
        <name>ATP</name>
        <dbReference type="ChEBI" id="CHEBI:30616"/>
    </ligand>
</feature>
<evidence type="ECO:0000256" key="14">
    <source>
        <dbReference type="ARBA" id="ARBA00023264"/>
    </source>
</evidence>
<comment type="similarity">
    <text evidence="2">Belongs to the bacterial diacylglycerol kinase family.</text>
</comment>
<dbReference type="InterPro" id="IPR000326">
    <property type="entry name" value="PAP2/HPO"/>
</dbReference>
<organism evidence="21 22">
    <name type="scientific">Tissierella creatinophila DSM 6911</name>
    <dbReference type="NCBI Taxonomy" id="1123403"/>
    <lineage>
        <taxon>Bacteria</taxon>
        <taxon>Bacillati</taxon>
        <taxon>Bacillota</taxon>
        <taxon>Tissierellia</taxon>
        <taxon>Tissierellales</taxon>
        <taxon>Tissierellaceae</taxon>
        <taxon>Tissierella</taxon>
    </lineage>
</organism>
<evidence type="ECO:0000256" key="3">
    <source>
        <dbReference type="ARBA" id="ARBA00022475"/>
    </source>
</evidence>
<dbReference type="GO" id="GO:0008654">
    <property type="term" value="P:phospholipid biosynthetic process"/>
    <property type="evidence" value="ECO:0007669"/>
    <property type="project" value="UniProtKB-KW"/>
</dbReference>
<dbReference type="InterPro" id="IPR036945">
    <property type="entry name" value="DAGK_sf"/>
</dbReference>
<evidence type="ECO:0000256" key="2">
    <source>
        <dbReference type="ARBA" id="ARBA00005967"/>
    </source>
</evidence>
<dbReference type="Pfam" id="PF01219">
    <property type="entry name" value="DAGK_prokar"/>
    <property type="match status" value="1"/>
</dbReference>
<dbReference type="GO" id="GO:0046872">
    <property type="term" value="F:metal ion binding"/>
    <property type="evidence" value="ECO:0007669"/>
    <property type="project" value="UniProtKB-KW"/>
</dbReference>
<feature type="domain" description="Phosphatidic acid phosphatase type 2/haloperoxidase" evidence="20">
    <location>
        <begin position="132"/>
        <end position="229"/>
    </location>
</feature>
<feature type="binding site" evidence="17">
    <location>
        <begin position="89"/>
        <end position="90"/>
    </location>
    <ligand>
        <name>ATP</name>
        <dbReference type="ChEBI" id="CHEBI:30616"/>
    </ligand>
</feature>
<keyword evidence="14" id="KW-1208">Phospholipid metabolism</keyword>
<feature type="binding site" evidence="17">
    <location>
        <position position="11"/>
    </location>
    <ligand>
        <name>ATP</name>
        <dbReference type="ChEBI" id="CHEBI:30616"/>
    </ligand>
</feature>